<keyword evidence="2" id="KW-0804">Transcription</keyword>
<organism evidence="4 5">
    <name type="scientific">Thalassolituus hydrocarboniclasticus</name>
    <dbReference type="NCBI Taxonomy" id="2742796"/>
    <lineage>
        <taxon>Bacteria</taxon>
        <taxon>Pseudomonadati</taxon>
        <taxon>Pseudomonadota</taxon>
        <taxon>Gammaproteobacteria</taxon>
        <taxon>Oceanospirillales</taxon>
        <taxon>Oceanospirillaceae</taxon>
        <taxon>Thalassolituus</taxon>
    </lineage>
</organism>
<evidence type="ECO:0000259" key="3">
    <source>
        <dbReference type="PROSITE" id="PS01124"/>
    </source>
</evidence>
<protein>
    <submittedName>
        <fullName evidence="4">Helix-turn-helix transcriptional regulator</fullName>
    </submittedName>
</protein>
<sequence>MVTQLFSENIYLKPNARLCKKVSASQINLHFLHGFIGFQGHAEDLSLSDSPFNTGMSVALIRVNNGHLKLNDQHLLTDRFYLCNLHAIRHISTNECSFFGMLIPGLQVDLNSLINSKTVILMNNDDWLENNLCFDLHQLFTALNEQDSLRATSISQIISGYLFETINSELEQNACEKKLTDSYYRLLSYIGRNLNSRKLGINMLTEATFMSRAGIYRLTNHFGGAIGLINHMRSTLALIDILNEDRADISFKDAYPNYGFSSYGCFLRAFRKIHGVPPGDIRKNGLKSLHQDNESGQSHAQKPRFYAWFRSYFIWNI</sequence>
<dbReference type="EMBL" id="CP054475">
    <property type="protein sequence ID" value="UXD88057.1"/>
    <property type="molecule type" value="Genomic_DNA"/>
</dbReference>
<gene>
    <name evidence="4" type="ORF">HUF19_11720</name>
</gene>
<name>A0ABY6ABM2_9GAMM</name>
<dbReference type="SMART" id="SM00342">
    <property type="entry name" value="HTH_ARAC"/>
    <property type="match status" value="1"/>
</dbReference>
<evidence type="ECO:0000256" key="1">
    <source>
        <dbReference type="ARBA" id="ARBA00023015"/>
    </source>
</evidence>
<accession>A0ABY6ABM2</accession>
<dbReference type="InterPro" id="IPR018060">
    <property type="entry name" value="HTH_AraC"/>
</dbReference>
<dbReference type="InterPro" id="IPR009057">
    <property type="entry name" value="Homeodomain-like_sf"/>
</dbReference>
<dbReference type="Gene3D" id="1.10.10.60">
    <property type="entry name" value="Homeodomain-like"/>
    <property type="match status" value="1"/>
</dbReference>
<proteinExistence type="predicted"/>
<dbReference type="RefSeq" id="WP_260996807.1">
    <property type="nucleotide sequence ID" value="NZ_CP054475.1"/>
</dbReference>
<dbReference type="Proteomes" id="UP001065322">
    <property type="component" value="Chromosome"/>
</dbReference>
<evidence type="ECO:0000313" key="5">
    <source>
        <dbReference type="Proteomes" id="UP001065322"/>
    </source>
</evidence>
<dbReference type="PROSITE" id="PS01124">
    <property type="entry name" value="HTH_ARAC_FAMILY_2"/>
    <property type="match status" value="1"/>
</dbReference>
<evidence type="ECO:0000313" key="4">
    <source>
        <dbReference type="EMBL" id="UXD88057.1"/>
    </source>
</evidence>
<keyword evidence="1" id="KW-0805">Transcription regulation</keyword>
<dbReference type="SUPFAM" id="SSF46689">
    <property type="entry name" value="Homeodomain-like"/>
    <property type="match status" value="1"/>
</dbReference>
<feature type="domain" description="HTH araC/xylS-type" evidence="3">
    <location>
        <begin position="184"/>
        <end position="284"/>
    </location>
</feature>
<reference evidence="5" key="1">
    <citation type="submission" date="2020-06" db="EMBL/GenBank/DDBJ databases">
        <title>Thalassolituus marinus alknpb1M-1, a hydrocarbon-degrading bacterium isolated from the deep-sea overlying water using an in-situ strategy from the South China Sea basin.</title>
        <authorList>
            <person name="Dong C."/>
            <person name="Chen Y."/>
            <person name="Shao Z."/>
        </authorList>
    </citation>
    <scope>NUCLEOTIDE SEQUENCE [LARGE SCALE GENOMIC DNA]</scope>
    <source>
        <strain evidence="5">alknpb1M-1</strain>
    </source>
</reference>
<keyword evidence="5" id="KW-1185">Reference proteome</keyword>
<evidence type="ECO:0000256" key="2">
    <source>
        <dbReference type="ARBA" id="ARBA00023163"/>
    </source>
</evidence>